<feature type="domain" description="RNase H type-1" evidence="1">
    <location>
        <begin position="57"/>
        <end position="147"/>
    </location>
</feature>
<protein>
    <submittedName>
        <fullName evidence="2">Uncharacterized protein At2g11830</fullName>
    </submittedName>
</protein>
<dbReference type="AlphaFoldDB" id="Q9SI92"/>
<sequence>MEKDGISPSHITGDKYLWAYRRSETEKCVVVLKRVFINHYKPVRIVTQDLIHHLGLKSARRSLSPLHAEFDSLLWAMECMTSIGNTSGAFASDCLDLIFIIDNQEDWLIFTAELASYRSLVCFFPYFRIRFFPRSSNTRADCLAKKARARNNFFSM</sequence>
<dbReference type="InterPro" id="IPR002156">
    <property type="entry name" value="RNaseH_domain"/>
</dbReference>
<reference key="1">
    <citation type="journal article" date="1999" name="Nature">
        <title>Sequence and analysis of chromosome 2 of the plant Arabidopsis thaliana.</title>
        <authorList>
            <person name="Lin X."/>
            <person name="Kaul S."/>
            <person name="Rounsley S."/>
            <person name="Shea T.P."/>
            <person name="Benito M.I."/>
            <person name="Town C.D."/>
            <person name="Fujii C.Y."/>
            <person name="Mason T."/>
            <person name="Bowman C.L."/>
            <person name="Barnstead M."/>
            <person name="Feldblyum T.V."/>
            <person name="Buell C.R."/>
            <person name="Ketchum K.A."/>
            <person name="Lee J."/>
            <person name="Ronning C.M."/>
            <person name="Koo H.L."/>
            <person name="Moffat K.S."/>
            <person name="Cronin L.A."/>
            <person name="Shen M."/>
            <person name="Pai G."/>
            <person name="Van Aken S."/>
            <person name="Umayam L."/>
            <person name="Tallon L.J."/>
            <person name="Gill J.E."/>
            <person name="Adams M.D."/>
            <person name="Carrera A.J."/>
            <person name="Creasy T.H."/>
            <person name="Goodman H.M."/>
            <person name="Somerville C.R."/>
            <person name="Copenhaver G.P."/>
            <person name="Preuss D."/>
            <person name="Nierman W.C."/>
            <person name="White O."/>
            <person name="Eisen J.A."/>
            <person name="Salzberg S.L."/>
            <person name="Fraser C.M."/>
            <person name="Venter J.C."/>
        </authorList>
    </citation>
    <scope>NUCLEOTIDE SEQUENCE [LARGE SCALE GENOMIC DNA]</scope>
    <source>
        <strain>cv. Columbia</strain>
    </source>
</reference>
<accession>Q9SI92</accession>
<proteinExistence type="predicted"/>
<organism evidence="2">
    <name type="scientific">Arabidopsis thaliana</name>
    <name type="common">Mouse-ear cress</name>
    <dbReference type="NCBI Taxonomy" id="3702"/>
    <lineage>
        <taxon>Eukaryota</taxon>
        <taxon>Viridiplantae</taxon>
        <taxon>Streptophyta</taxon>
        <taxon>Embryophyta</taxon>
        <taxon>Tracheophyta</taxon>
        <taxon>Spermatophyta</taxon>
        <taxon>Magnoliopsida</taxon>
        <taxon>eudicotyledons</taxon>
        <taxon>Gunneridae</taxon>
        <taxon>Pentapetalae</taxon>
        <taxon>rosids</taxon>
        <taxon>malvids</taxon>
        <taxon>Brassicales</taxon>
        <taxon>Brassicaceae</taxon>
        <taxon>Camelineae</taxon>
        <taxon>Arabidopsis</taxon>
    </lineage>
</organism>
<evidence type="ECO:0000259" key="1">
    <source>
        <dbReference type="Pfam" id="PF13456"/>
    </source>
</evidence>
<reference evidence="2" key="2">
    <citation type="submission" date="2000-03" db="EMBL/GenBank/DDBJ databases">
        <authorList>
            <person name="Lin X."/>
            <person name="Kaul S."/>
            <person name="Shea T.P."/>
            <person name="Fujii C.Y."/>
            <person name="Shen M."/>
            <person name="VanAken S.E."/>
            <person name="Barnstead M.E."/>
            <person name="Mason T.M."/>
            <person name="Bowman C.L."/>
            <person name="Ronning C.M."/>
            <person name="Benito M.-I."/>
            <person name="Carrera A.J."/>
            <person name="Creasy T.H."/>
            <person name="Buell C.R."/>
            <person name="Town C.D."/>
            <person name="Nierman W.C."/>
            <person name="Fraser C.M."/>
            <person name="Venter J.C."/>
        </authorList>
    </citation>
    <scope>NUCLEOTIDE SEQUENCE</scope>
</reference>
<reference evidence="2" key="3">
    <citation type="submission" date="2002-02" db="EMBL/GenBank/DDBJ databases">
        <authorList>
            <person name="Town C.D."/>
            <person name="Kaul S."/>
        </authorList>
    </citation>
    <scope>NUCLEOTIDE SEQUENCE</scope>
</reference>
<evidence type="ECO:0000313" key="2">
    <source>
        <dbReference type="EMBL" id="AAD28677.1"/>
    </source>
</evidence>
<dbReference type="EMBL" id="AC007187">
    <property type="protein sequence ID" value="AAD28677.1"/>
    <property type="molecule type" value="Genomic_DNA"/>
</dbReference>
<dbReference type="PIR" id="D84499">
    <property type="entry name" value="D84499"/>
</dbReference>
<dbReference type="Pfam" id="PF13456">
    <property type="entry name" value="RVT_3"/>
    <property type="match status" value="1"/>
</dbReference>
<name>Q9SI92_ARATH</name>
<dbReference type="GO" id="GO:0003676">
    <property type="term" value="F:nucleic acid binding"/>
    <property type="evidence" value="ECO:0007669"/>
    <property type="project" value="InterPro"/>
</dbReference>
<dbReference type="GO" id="GO:0004523">
    <property type="term" value="F:RNA-DNA hybrid ribonuclease activity"/>
    <property type="evidence" value="ECO:0007669"/>
    <property type="project" value="InterPro"/>
</dbReference>